<dbReference type="GO" id="GO:0008720">
    <property type="term" value="F:D-lactate dehydrogenase (NAD+) activity"/>
    <property type="evidence" value="ECO:0007669"/>
    <property type="project" value="TreeGrafter"/>
</dbReference>
<proteinExistence type="predicted"/>
<dbReference type="PANTHER" id="PTHR11748:SF114">
    <property type="entry name" value="ARYL-ALCOHOL OXIDASE VANILLYL-ALCOHOL OXIDASE (AFU_ORTHOLOGUE AFUA_3G09500)-RELATED"/>
    <property type="match status" value="1"/>
</dbReference>
<dbReference type="InterPro" id="IPR036318">
    <property type="entry name" value="FAD-bd_PCMH-like_sf"/>
</dbReference>
<dbReference type="PROSITE" id="PS51387">
    <property type="entry name" value="FAD_PCMH"/>
    <property type="match status" value="1"/>
</dbReference>
<evidence type="ECO:0000256" key="1">
    <source>
        <dbReference type="ARBA" id="ARBA00022630"/>
    </source>
</evidence>
<feature type="domain" description="FAD-binding PCMH-type" evidence="3">
    <location>
        <begin position="49"/>
        <end position="237"/>
    </location>
</feature>
<dbReference type="PANTHER" id="PTHR11748">
    <property type="entry name" value="D-LACTATE DEHYDROGENASE"/>
    <property type="match status" value="1"/>
</dbReference>
<dbReference type="GO" id="GO:0004458">
    <property type="term" value="F:D-lactate dehydrogenase (cytochrome) activity"/>
    <property type="evidence" value="ECO:0007669"/>
    <property type="project" value="TreeGrafter"/>
</dbReference>
<dbReference type="RefSeq" id="WP_123364216.1">
    <property type="nucleotide sequence ID" value="NZ_MOBO01000001.1"/>
</dbReference>
<dbReference type="Proteomes" id="UP000286351">
    <property type="component" value="Unassembled WGS sequence"/>
</dbReference>
<gene>
    <name evidence="4" type="ORF">BK664_01600</name>
</gene>
<reference evidence="4 5" key="1">
    <citation type="submission" date="2016-10" db="EMBL/GenBank/DDBJ databases">
        <title>Comparative genome analysis of multiple Pseudomonas spp. focuses on biocontrol and plant growth promoting traits.</title>
        <authorList>
            <person name="Tao X.-Y."/>
            <person name="Taylor C.G."/>
        </authorList>
    </citation>
    <scope>NUCLEOTIDE SEQUENCE [LARGE SCALE GENOMIC DNA]</scope>
    <source>
        <strain evidence="4 5">38D4</strain>
    </source>
</reference>
<dbReference type="Gene3D" id="3.30.43.10">
    <property type="entry name" value="Uridine Diphospho-n-acetylenolpyruvylglucosamine Reductase, domain 2"/>
    <property type="match status" value="1"/>
</dbReference>
<dbReference type="InterPro" id="IPR006094">
    <property type="entry name" value="Oxid_FAD_bind_N"/>
</dbReference>
<dbReference type="AlphaFoldDB" id="A0A423JX82"/>
<dbReference type="InterPro" id="IPR016166">
    <property type="entry name" value="FAD-bd_PCMH"/>
</dbReference>
<accession>A0A423JX82</accession>
<comment type="caution">
    <text evidence="4">The sequence shown here is derived from an EMBL/GenBank/DDBJ whole genome shotgun (WGS) entry which is preliminary data.</text>
</comment>
<dbReference type="Gene3D" id="3.30.465.10">
    <property type="match status" value="1"/>
</dbReference>
<sequence length="557" mass="62281">MLPPGIDSATFQKAISAFTNVVGKEWVFTSEEDLKLYRDAYSPYMGESEERLASAAVAPDSAEQVQEIARIANKYSIPLYTISTGKNLGYGGSAPTYSGSVVLDLKRMNRIIEVNEKQAYCIVEPGVSYFDMYNYLQEKKIKLWIDVPDPGWGSMLGNAMDRGAGYTAAQFRNHFDAHCGMEVVLANGDLMRTGMGAMPGSKTWGMYKTGFGPAIDGIFSQSNFGIVTKMGFWLMPEPDAFLKGRIHLSRYEDLIPLVDLMTELENSKIFTGYPDINSPAMGTPSLAGLHDFLAHGPKEQDSEFMGLLGRGAKPQEYEAYASKKGLPFWSCALTFYGPEKVIRAQWDYVQERFNKAIPGAKFEEREFYNLPLSPEQAEKVEYPAQFGIPNLRTFAIGARSTWNPAPPTNGHAWFSPVIPRDGAEILRINEVLGAEARRLGIPFIFAMIVPVPSWERSFTFIIPLFISQDPAQNKKSREVFRHLIRVAADNGWGEYRTAPTFQADVMDTYSFGDHALLRFHESIKDAVDPKGILSPGRYGIWPKHLRDKHRYKGGSSV</sequence>
<evidence type="ECO:0000313" key="4">
    <source>
        <dbReference type="EMBL" id="RON42306.1"/>
    </source>
</evidence>
<dbReference type="GO" id="GO:1903457">
    <property type="term" value="P:lactate catabolic process"/>
    <property type="evidence" value="ECO:0007669"/>
    <property type="project" value="TreeGrafter"/>
</dbReference>
<dbReference type="SUPFAM" id="SSF55103">
    <property type="entry name" value="FAD-linked oxidases, C-terminal domain"/>
    <property type="match status" value="1"/>
</dbReference>
<keyword evidence="1" id="KW-0285">Flavoprotein</keyword>
<dbReference type="InterPro" id="IPR016167">
    <property type="entry name" value="FAD-bd_PCMH_sub1"/>
</dbReference>
<name>A0A423JX82_9PSED</name>
<dbReference type="InterPro" id="IPR016170">
    <property type="entry name" value="Cytok_DH_C_sf"/>
</dbReference>
<dbReference type="GO" id="GO:0071949">
    <property type="term" value="F:FAD binding"/>
    <property type="evidence" value="ECO:0007669"/>
    <property type="project" value="InterPro"/>
</dbReference>
<protein>
    <recommendedName>
        <fullName evidence="3">FAD-binding PCMH-type domain-containing protein</fullName>
    </recommendedName>
</protein>
<evidence type="ECO:0000256" key="2">
    <source>
        <dbReference type="ARBA" id="ARBA00022827"/>
    </source>
</evidence>
<dbReference type="InterPro" id="IPR016164">
    <property type="entry name" value="FAD-linked_Oxase-like_C"/>
</dbReference>
<organism evidence="4 5">
    <name type="scientific">Pseudomonas brassicacearum</name>
    <dbReference type="NCBI Taxonomy" id="930166"/>
    <lineage>
        <taxon>Bacteria</taxon>
        <taxon>Pseudomonadati</taxon>
        <taxon>Pseudomonadota</taxon>
        <taxon>Gammaproteobacteria</taxon>
        <taxon>Pseudomonadales</taxon>
        <taxon>Pseudomonadaceae</taxon>
        <taxon>Pseudomonas</taxon>
    </lineage>
</organism>
<dbReference type="InterPro" id="IPR016171">
    <property type="entry name" value="Vanillyl_alc_oxidase_C-sub2"/>
</dbReference>
<evidence type="ECO:0000313" key="5">
    <source>
        <dbReference type="Proteomes" id="UP000286351"/>
    </source>
</evidence>
<dbReference type="EMBL" id="MOBO01000001">
    <property type="protein sequence ID" value="RON42306.1"/>
    <property type="molecule type" value="Genomic_DNA"/>
</dbReference>
<evidence type="ECO:0000259" key="3">
    <source>
        <dbReference type="PROSITE" id="PS51387"/>
    </source>
</evidence>
<keyword evidence="2" id="KW-0274">FAD</keyword>
<dbReference type="SUPFAM" id="SSF56176">
    <property type="entry name" value="FAD-binding/transporter-associated domain-like"/>
    <property type="match status" value="1"/>
</dbReference>
<dbReference type="Gene3D" id="1.10.45.10">
    <property type="entry name" value="Vanillyl-alcohol Oxidase, Chain A, domain 4"/>
    <property type="match status" value="1"/>
</dbReference>
<dbReference type="InterPro" id="IPR016169">
    <property type="entry name" value="FAD-bd_PCMH_sub2"/>
</dbReference>
<dbReference type="Gene3D" id="3.40.462.10">
    <property type="entry name" value="FAD-linked oxidases, C-terminal domain"/>
    <property type="match status" value="1"/>
</dbReference>
<dbReference type="Pfam" id="PF01565">
    <property type="entry name" value="FAD_binding_4"/>
    <property type="match status" value="1"/>
</dbReference>